<gene>
    <name evidence="1" type="ORF">J5U05_001986</name>
</gene>
<accession>A0A3L4JHY9</accession>
<dbReference type="EMBL" id="DADRWU010000015">
    <property type="protein sequence ID" value="HBA4246883.1"/>
    <property type="molecule type" value="Genomic_DNA"/>
</dbReference>
<evidence type="ECO:0000313" key="1">
    <source>
        <dbReference type="EMBL" id="HBA4246883.1"/>
    </source>
</evidence>
<name>A0A3L4JHY9_ECOLX</name>
<reference evidence="1" key="2">
    <citation type="submission" date="2021-03" db="EMBL/GenBank/DDBJ databases">
        <authorList>
            <consortium name="NCBI Pathogen Detection Project"/>
        </authorList>
    </citation>
    <scope>NUCLEOTIDE SEQUENCE</scope>
    <source>
        <strain evidence="1">ST-87-5</strain>
    </source>
</reference>
<dbReference type="Proteomes" id="UP000871786">
    <property type="component" value="Unassembled WGS sequence"/>
</dbReference>
<sequence>MTSLFRIAACASLAFPIVSCTAGKLDPAKALTTMHVVKSEDYKKRPGWDALVRLGIDDCNTYKNGGKSVFKWGEQSCDEKSIIKSVNEKPQSIPIFYAAYHEYGSHEVGSISTFEHVARISDEMAKIPVNLATVLSNPAKVDAIYDDYENDRWSMGLNKVSRSDFKNSIAAFAKNRDALASSYQKAHDENQKQYQAERDARVKREKAESIASEREINLVLWQNPTPEQRMIVDAFHTVKFTIRNDGVAYANGRRFMSVAGLESLKNSLNMSMESCSDVGAYVDEKVVSRACVQALARDIVEWGKTAKDSSISDRAWNAAAVDGSITYNPIKWEILFSHWAGMARVYASRGY</sequence>
<comment type="caution">
    <text evidence="1">The sequence shown here is derived from an EMBL/GenBank/DDBJ whole genome shotgun (WGS) entry which is preliminary data.</text>
</comment>
<protein>
    <submittedName>
        <fullName evidence="1">Uncharacterized protein</fullName>
    </submittedName>
</protein>
<proteinExistence type="predicted"/>
<dbReference type="AlphaFoldDB" id="A0A3L4JHY9"/>
<organism evidence="1">
    <name type="scientific">Escherichia coli</name>
    <dbReference type="NCBI Taxonomy" id="562"/>
    <lineage>
        <taxon>Bacteria</taxon>
        <taxon>Pseudomonadati</taxon>
        <taxon>Pseudomonadota</taxon>
        <taxon>Gammaproteobacteria</taxon>
        <taxon>Enterobacterales</taxon>
        <taxon>Enterobacteriaceae</taxon>
        <taxon>Escherichia</taxon>
    </lineage>
</organism>
<reference evidence="1" key="1">
    <citation type="journal article" date="2018" name="Genome Biol.">
        <title>SKESA: strategic k-mer extension for scrupulous assemblies.</title>
        <authorList>
            <person name="Souvorov A."/>
            <person name="Agarwala R."/>
            <person name="Lipman D.J."/>
        </authorList>
    </citation>
    <scope>NUCLEOTIDE SEQUENCE</scope>
    <source>
        <strain evidence="1">ST-87-5</strain>
    </source>
</reference>